<feature type="domain" description="UDENN" evidence="1">
    <location>
        <begin position="179"/>
        <end position="530"/>
    </location>
</feature>
<dbReference type="PANTHER" id="PTHR12296:SF21">
    <property type="entry name" value="DENN DOMAIN-CONTAINING PROTEIN 3"/>
    <property type="match status" value="1"/>
</dbReference>
<dbReference type="OrthoDB" id="10266080at2759"/>
<dbReference type="SMART" id="SM00799">
    <property type="entry name" value="DENN"/>
    <property type="match status" value="1"/>
</dbReference>
<dbReference type="InterPro" id="IPR001194">
    <property type="entry name" value="cDENN_dom"/>
</dbReference>
<evidence type="ECO:0000313" key="3">
    <source>
        <dbReference type="Proteomes" id="UP000006643"/>
    </source>
</evidence>
<dbReference type="EMBL" id="DS028135">
    <property type="protein sequence ID" value="EEY56777.1"/>
    <property type="molecule type" value="Genomic_DNA"/>
</dbReference>
<dbReference type="Proteomes" id="UP000006643">
    <property type="component" value="Unassembled WGS sequence"/>
</dbReference>
<dbReference type="PANTHER" id="PTHR12296">
    <property type="entry name" value="DENN DOMAIN-CONTAINING PROTEIN 4"/>
    <property type="match status" value="1"/>
</dbReference>
<dbReference type="AlphaFoldDB" id="D0NEY8"/>
<dbReference type="Pfam" id="PF02141">
    <property type="entry name" value="DENN"/>
    <property type="match status" value="1"/>
</dbReference>
<evidence type="ECO:0000313" key="2">
    <source>
        <dbReference type="EMBL" id="EEY56777.1"/>
    </source>
</evidence>
<dbReference type="GeneID" id="9473920"/>
<protein>
    <recommendedName>
        <fullName evidence="1">UDENN domain-containing protein</fullName>
    </recommendedName>
</protein>
<keyword evidence="3" id="KW-1185">Reference proteome</keyword>
<dbReference type="InterPro" id="IPR037516">
    <property type="entry name" value="Tripartite_DENN"/>
</dbReference>
<proteinExistence type="predicted"/>
<organism evidence="2 3">
    <name type="scientific">Phytophthora infestans (strain T30-4)</name>
    <name type="common">Potato late blight agent</name>
    <dbReference type="NCBI Taxonomy" id="403677"/>
    <lineage>
        <taxon>Eukaryota</taxon>
        <taxon>Sar</taxon>
        <taxon>Stramenopiles</taxon>
        <taxon>Oomycota</taxon>
        <taxon>Peronosporomycetes</taxon>
        <taxon>Peronosporales</taxon>
        <taxon>Peronosporaceae</taxon>
        <taxon>Phytophthora</taxon>
    </lineage>
</organism>
<dbReference type="VEuPathDB" id="FungiDB:PITG_10283"/>
<dbReference type="InterPro" id="IPR051696">
    <property type="entry name" value="DENN_Domain_GEFs"/>
</dbReference>
<dbReference type="RefSeq" id="XP_002902105.1">
    <property type="nucleotide sequence ID" value="XM_002902059.1"/>
</dbReference>
<dbReference type="PROSITE" id="PS50211">
    <property type="entry name" value="DENN"/>
    <property type="match status" value="1"/>
</dbReference>
<dbReference type="InParanoid" id="D0NEY8"/>
<dbReference type="KEGG" id="pif:PITG_10283"/>
<reference evidence="3" key="1">
    <citation type="journal article" date="2009" name="Nature">
        <title>Genome sequence and analysis of the Irish potato famine pathogen Phytophthora infestans.</title>
        <authorList>
            <consortium name="The Broad Institute Genome Sequencing Platform"/>
            <person name="Haas B.J."/>
            <person name="Kamoun S."/>
            <person name="Zody M.C."/>
            <person name="Jiang R.H."/>
            <person name="Handsaker R.E."/>
            <person name="Cano L.M."/>
            <person name="Grabherr M."/>
            <person name="Kodira C.D."/>
            <person name="Raffaele S."/>
            <person name="Torto-Alalibo T."/>
            <person name="Bozkurt T.O."/>
            <person name="Ah-Fong A.M."/>
            <person name="Alvarado L."/>
            <person name="Anderson V.L."/>
            <person name="Armstrong M.R."/>
            <person name="Avrova A."/>
            <person name="Baxter L."/>
            <person name="Beynon J."/>
            <person name="Boevink P.C."/>
            <person name="Bollmann S.R."/>
            <person name="Bos J.I."/>
            <person name="Bulone V."/>
            <person name="Cai G."/>
            <person name="Cakir C."/>
            <person name="Carrington J.C."/>
            <person name="Chawner M."/>
            <person name="Conti L."/>
            <person name="Costanzo S."/>
            <person name="Ewan R."/>
            <person name="Fahlgren N."/>
            <person name="Fischbach M.A."/>
            <person name="Fugelstad J."/>
            <person name="Gilroy E.M."/>
            <person name="Gnerre S."/>
            <person name="Green P.J."/>
            <person name="Grenville-Briggs L.J."/>
            <person name="Griffith J."/>
            <person name="Grunwald N.J."/>
            <person name="Horn K."/>
            <person name="Horner N.R."/>
            <person name="Hu C.H."/>
            <person name="Huitema E."/>
            <person name="Jeong D.H."/>
            <person name="Jones A.M."/>
            <person name="Jones J.D."/>
            <person name="Jones R.W."/>
            <person name="Karlsson E.K."/>
            <person name="Kunjeti S.G."/>
            <person name="Lamour K."/>
            <person name="Liu Z."/>
            <person name="Ma L."/>
            <person name="Maclean D."/>
            <person name="Chibucos M.C."/>
            <person name="McDonald H."/>
            <person name="McWalters J."/>
            <person name="Meijer H.J."/>
            <person name="Morgan W."/>
            <person name="Morris P.F."/>
            <person name="Munro C.A."/>
            <person name="O'Neill K."/>
            <person name="Ospina-Giraldo M."/>
            <person name="Pinzon A."/>
            <person name="Pritchard L."/>
            <person name="Ramsahoye B."/>
            <person name="Ren Q."/>
            <person name="Restrepo S."/>
            <person name="Roy S."/>
            <person name="Sadanandom A."/>
            <person name="Savidor A."/>
            <person name="Schornack S."/>
            <person name="Schwartz D.C."/>
            <person name="Schumann U.D."/>
            <person name="Schwessinger B."/>
            <person name="Seyer L."/>
            <person name="Sharpe T."/>
            <person name="Silvar C."/>
            <person name="Song J."/>
            <person name="Studholme D.J."/>
            <person name="Sykes S."/>
            <person name="Thines M."/>
            <person name="van de Vondervoort P.J."/>
            <person name="Phuntumart V."/>
            <person name="Wawra S."/>
            <person name="Weide R."/>
            <person name="Win J."/>
            <person name="Young C."/>
            <person name="Zhou S."/>
            <person name="Fry W."/>
            <person name="Meyers B.C."/>
            <person name="van West P."/>
            <person name="Ristaino J."/>
            <person name="Govers F."/>
            <person name="Birch P.R."/>
            <person name="Whisson S.C."/>
            <person name="Judelson H.S."/>
            <person name="Nusbaum C."/>
        </authorList>
    </citation>
    <scope>NUCLEOTIDE SEQUENCE [LARGE SCALE GENOMIC DNA]</scope>
    <source>
        <strain evidence="3">T30-4</strain>
    </source>
</reference>
<dbReference type="GO" id="GO:0032483">
    <property type="term" value="P:regulation of Rab protein signal transduction"/>
    <property type="evidence" value="ECO:0007669"/>
    <property type="project" value="TreeGrafter"/>
</dbReference>
<dbReference type="InterPro" id="IPR043153">
    <property type="entry name" value="DENN_C"/>
</dbReference>
<sequence>MELLGQHHQRLSFLIETTFRITPLYQNLHKLVARLKRLHPRFVSLNGVNNGVPVASPAASRAKAQLSIAIQTLLDQKVLNSEMTAGTHVEKAISALLQLAREVEREFRVLGTKSYVNFADSVVYRNFFANRSGPGNIETLLRAARIPFYQQPKAANPHSLELLRAQHDEDPVTLFARAECQVFVITALPDNSIKLTDISPHTSNATAQQVSFQTIQPFLNPSNAHPEASRSLAFNFIAGSGSSAVHGAVMWLPAEQSSALGTQDLPSGLCVISKFPLVDSMRHFLSALWRDIRSNTELPSLDFKLDDLFDSLSLTNVLRLFAFVLLEKKIILVASSYTVLFCASEALRALLHPLVWSHVYVPVLPLPLKDCLHCPTPFIFGLHESYVRRSDMPRPSNDLVVVNLDRDSLTGGGDVFLPPVRQSTMREELFRLCKPHFASRDSVDRFDSGKRTLPTAAIRRVFDKHVREILASLEPCVNRLEFSGQNVAVVDNDNSSLWPADTVRFCPALLHTQAMSTHLASPRSDEIEKS</sequence>
<name>D0NEY8_PHYIT</name>
<dbReference type="GO" id="GO:0031410">
    <property type="term" value="C:cytoplasmic vesicle"/>
    <property type="evidence" value="ECO:0007669"/>
    <property type="project" value="TreeGrafter"/>
</dbReference>
<dbReference type="HOGENOM" id="CLU_514372_0_0_1"/>
<accession>D0NEY8</accession>
<dbReference type="Gene3D" id="3.40.50.11500">
    <property type="match status" value="1"/>
</dbReference>
<evidence type="ECO:0000259" key="1">
    <source>
        <dbReference type="PROSITE" id="PS50211"/>
    </source>
</evidence>
<gene>
    <name evidence="2" type="ORF">PITG_10283</name>
</gene>
<dbReference type="eggNOG" id="KOG2127">
    <property type="taxonomic scope" value="Eukaryota"/>
</dbReference>